<dbReference type="AlphaFoldDB" id="A0A392W5Y6"/>
<feature type="non-terminal residue" evidence="1">
    <location>
        <position position="1"/>
    </location>
</feature>
<dbReference type="Proteomes" id="UP000265520">
    <property type="component" value="Unassembled WGS sequence"/>
</dbReference>
<evidence type="ECO:0000313" key="1">
    <source>
        <dbReference type="EMBL" id="MCI95159.1"/>
    </source>
</evidence>
<accession>A0A392W5Y6</accession>
<dbReference type="EMBL" id="LXQA011377712">
    <property type="protein sequence ID" value="MCI95159.1"/>
    <property type="molecule type" value="Genomic_DNA"/>
</dbReference>
<protein>
    <submittedName>
        <fullName evidence="1">Uncharacterized protein</fullName>
    </submittedName>
</protein>
<comment type="caution">
    <text evidence="1">The sequence shown here is derived from an EMBL/GenBank/DDBJ whole genome shotgun (WGS) entry which is preliminary data.</text>
</comment>
<keyword evidence="2" id="KW-1185">Reference proteome</keyword>
<evidence type="ECO:0000313" key="2">
    <source>
        <dbReference type="Proteomes" id="UP000265520"/>
    </source>
</evidence>
<name>A0A392W5Y6_9FABA</name>
<sequence length="36" mass="3778">DGLMVLVRTGRVVDGLSVLIRTGLVMVLVPSFPGPI</sequence>
<reference evidence="1 2" key="1">
    <citation type="journal article" date="2018" name="Front. Plant Sci.">
        <title>Red Clover (Trifolium pratense) and Zigzag Clover (T. medium) - A Picture of Genomic Similarities and Differences.</title>
        <authorList>
            <person name="Dluhosova J."/>
            <person name="Istvanek J."/>
            <person name="Nedelnik J."/>
            <person name="Repkova J."/>
        </authorList>
    </citation>
    <scope>NUCLEOTIDE SEQUENCE [LARGE SCALE GENOMIC DNA]</scope>
    <source>
        <strain evidence="2">cv. 10/8</strain>
        <tissue evidence="1">Leaf</tissue>
    </source>
</reference>
<organism evidence="1 2">
    <name type="scientific">Trifolium medium</name>
    <dbReference type="NCBI Taxonomy" id="97028"/>
    <lineage>
        <taxon>Eukaryota</taxon>
        <taxon>Viridiplantae</taxon>
        <taxon>Streptophyta</taxon>
        <taxon>Embryophyta</taxon>
        <taxon>Tracheophyta</taxon>
        <taxon>Spermatophyta</taxon>
        <taxon>Magnoliopsida</taxon>
        <taxon>eudicotyledons</taxon>
        <taxon>Gunneridae</taxon>
        <taxon>Pentapetalae</taxon>
        <taxon>rosids</taxon>
        <taxon>fabids</taxon>
        <taxon>Fabales</taxon>
        <taxon>Fabaceae</taxon>
        <taxon>Papilionoideae</taxon>
        <taxon>50 kb inversion clade</taxon>
        <taxon>NPAAA clade</taxon>
        <taxon>Hologalegina</taxon>
        <taxon>IRL clade</taxon>
        <taxon>Trifolieae</taxon>
        <taxon>Trifolium</taxon>
    </lineage>
</organism>
<proteinExistence type="predicted"/>